<accession>X1UQY7</accession>
<organism evidence="1">
    <name type="scientific">marine sediment metagenome</name>
    <dbReference type="NCBI Taxonomy" id="412755"/>
    <lineage>
        <taxon>unclassified sequences</taxon>
        <taxon>metagenomes</taxon>
        <taxon>ecological metagenomes</taxon>
    </lineage>
</organism>
<proteinExistence type="predicted"/>
<dbReference type="EMBL" id="BARW01017527">
    <property type="protein sequence ID" value="GAJ02306.1"/>
    <property type="molecule type" value="Genomic_DNA"/>
</dbReference>
<reference evidence="1" key="1">
    <citation type="journal article" date="2014" name="Front. Microbiol.">
        <title>High frequency of phylogenetically diverse reductive dehalogenase-homologous genes in deep subseafloor sedimentary metagenomes.</title>
        <authorList>
            <person name="Kawai M."/>
            <person name="Futagami T."/>
            <person name="Toyoda A."/>
            <person name="Takaki Y."/>
            <person name="Nishi S."/>
            <person name="Hori S."/>
            <person name="Arai W."/>
            <person name="Tsubouchi T."/>
            <person name="Morono Y."/>
            <person name="Uchiyama I."/>
            <person name="Ito T."/>
            <person name="Fujiyama A."/>
            <person name="Inagaki F."/>
            <person name="Takami H."/>
        </authorList>
    </citation>
    <scope>NUCLEOTIDE SEQUENCE</scope>
    <source>
        <strain evidence="1">Expedition CK06-06</strain>
    </source>
</reference>
<sequence>MNEEQLKQITDETYHFLNNKGVSFICSIWDNKGDHGGGCNSADADMGDALVAIRQTVKHFNINPEALYRALMEVKLEQQES</sequence>
<gene>
    <name evidence="1" type="ORF">S12H4_30247</name>
</gene>
<protein>
    <submittedName>
        <fullName evidence="1">Uncharacterized protein</fullName>
    </submittedName>
</protein>
<name>X1UQY7_9ZZZZ</name>
<comment type="caution">
    <text evidence="1">The sequence shown here is derived from an EMBL/GenBank/DDBJ whole genome shotgun (WGS) entry which is preliminary data.</text>
</comment>
<evidence type="ECO:0000313" key="1">
    <source>
        <dbReference type="EMBL" id="GAJ02306.1"/>
    </source>
</evidence>
<dbReference type="AlphaFoldDB" id="X1UQY7"/>